<organism evidence="2 3">
    <name type="scientific">Hypocrea jecorina (strain ATCC 56765 / BCRC 32924 / NRRL 11460 / Rut C-30)</name>
    <name type="common">Trichoderma reesei</name>
    <dbReference type="NCBI Taxonomy" id="1344414"/>
    <lineage>
        <taxon>Eukaryota</taxon>
        <taxon>Fungi</taxon>
        <taxon>Dikarya</taxon>
        <taxon>Ascomycota</taxon>
        <taxon>Pezizomycotina</taxon>
        <taxon>Sordariomycetes</taxon>
        <taxon>Hypocreomycetidae</taxon>
        <taxon>Hypocreales</taxon>
        <taxon>Hypocreaceae</taxon>
        <taxon>Trichoderma</taxon>
    </lineage>
</organism>
<feature type="region of interest" description="Disordered" evidence="1">
    <location>
        <begin position="1"/>
        <end position="63"/>
    </location>
</feature>
<evidence type="ECO:0000256" key="1">
    <source>
        <dbReference type="SAM" id="MobiDB-lite"/>
    </source>
</evidence>
<accession>A0A024SBN3</accession>
<reference evidence="3" key="1">
    <citation type="journal article" date="2013" name="Ind. Biotechnol.">
        <title>Comparative genomics analysis of Trichoderma reesei strains.</title>
        <authorList>
            <person name="Koike H."/>
            <person name="Aerts A."/>
            <person name="LaButti K."/>
            <person name="Grigoriev I.V."/>
            <person name="Baker S.E."/>
        </authorList>
    </citation>
    <scope>NUCLEOTIDE SEQUENCE [LARGE SCALE GENOMIC DNA]</scope>
    <source>
        <strain evidence="3">ATCC 56765 / BCRC 32924 / NRRL 11460 / Rut C-30</strain>
    </source>
</reference>
<dbReference type="EMBL" id="KI911148">
    <property type="protein sequence ID" value="ETS01607.1"/>
    <property type="molecule type" value="Genomic_DNA"/>
</dbReference>
<evidence type="ECO:0000313" key="2">
    <source>
        <dbReference type="EMBL" id="ETS01607.1"/>
    </source>
</evidence>
<sequence>MATSIGHCRHHSGKVTRTSGNCSSRLSSITGRSSGIISGSHSSRATCTSGRYSNKSPSVDPSDSLTLAVGSICCSKSSRTLACERLPGLRHSLPCRHCRLRKGLARDLACRQQKEWLLPLYRMTRMK</sequence>
<evidence type="ECO:0000313" key="3">
    <source>
        <dbReference type="Proteomes" id="UP000024376"/>
    </source>
</evidence>
<dbReference type="HOGENOM" id="CLU_1972047_0_0_1"/>
<dbReference type="Proteomes" id="UP000024376">
    <property type="component" value="Unassembled WGS sequence"/>
</dbReference>
<dbReference type="KEGG" id="trr:M419DRAFT_25208"/>
<name>A0A024SBN3_HYPJR</name>
<dbReference type="AlphaFoldDB" id="A0A024SBN3"/>
<protein>
    <submittedName>
        <fullName evidence="2">Uncharacterized protein</fullName>
    </submittedName>
</protein>
<gene>
    <name evidence="2" type="ORF">M419DRAFT_25208</name>
</gene>
<proteinExistence type="predicted"/>
<feature type="compositionally biased region" description="Polar residues" evidence="1">
    <location>
        <begin position="45"/>
        <end position="63"/>
    </location>
</feature>
<feature type="compositionally biased region" description="Low complexity" evidence="1">
    <location>
        <begin position="23"/>
        <end position="44"/>
    </location>
</feature>